<evidence type="ECO:0000259" key="2">
    <source>
        <dbReference type="Pfam" id="PF12146"/>
    </source>
</evidence>
<feature type="chain" id="PRO_5034746979" evidence="1">
    <location>
        <begin position="17"/>
        <end position="310"/>
    </location>
</feature>
<keyword evidence="3" id="KW-0378">Hydrolase</keyword>
<protein>
    <submittedName>
        <fullName evidence="3">Alpha/beta fold hydrolase</fullName>
    </submittedName>
</protein>
<dbReference type="InterPro" id="IPR029058">
    <property type="entry name" value="AB_hydrolase_fold"/>
</dbReference>
<dbReference type="EMBL" id="CP074694">
    <property type="protein sequence ID" value="QVL30142.1"/>
    <property type="molecule type" value="Genomic_DNA"/>
</dbReference>
<accession>A0A8E6ETM7</accession>
<dbReference type="RefSeq" id="WP_213494026.1">
    <property type="nucleotide sequence ID" value="NZ_CP074694.1"/>
</dbReference>
<reference evidence="3" key="1">
    <citation type="submission" date="2021-05" db="EMBL/GenBank/DDBJ databases">
        <title>Complete genome sequence of the cellulolytic planctomycete Telmatocola sphagniphila SP2T and characterization of the first cellulase from planctomycetes.</title>
        <authorList>
            <person name="Rakitin A.L."/>
            <person name="Beletsky A.V."/>
            <person name="Naumoff D.G."/>
            <person name="Kulichevskaya I.S."/>
            <person name="Mardanov A.V."/>
            <person name="Ravin N.V."/>
            <person name="Dedysh S.N."/>
        </authorList>
    </citation>
    <scope>NUCLEOTIDE SEQUENCE</scope>
    <source>
        <strain evidence="3">SP2T</strain>
    </source>
</reference>
<dbReference type="KEGG" id="tsph:KIH39_14905"/>
<proteinExistence type="predicted"/>
<feature type="signal peptide" evidence="1">
    <location>
        <begin position="1"/>
        <end position="16"/>
    </location>
</feature>
<dbReference type="AlphaFoldDB" id="A0A8E6ETM7"/>
<dbReference type="Pfam" id="PF12146">
    <property type="entry name" value="Hydrolase_4"/>
    <property type="match status" value="1"/>
</dbReference>
<organism evidence="3 4">
    <name type="scientific">Telmatocola sphagniphila</name>
    <dbReference type="NCBI Taxonomy" id="1123043"/>
    <lineage>
        <taxon>Bacteria</taxon>
        <taxon>Pseudomonadati</taxon>
        <taxon>Planctomycetota</taxon>
        <taxon>Planctomycetia</taxon>
        <taxon>Gemmatales</taxon>
        <taxon>Gemmataceae</taxon>
    </lineage>
</organism>
<evidence type="ECO:0000256" key="1">
    <source>
        <dbReference type="SAM" id="SignalP"/>
    </source>
</evidence>
<feature type="domain" description="Serine aminopeptidase S33" evidence="2">
    <location>
        <begin position="67"/>
        <end position="164"/>
    </location>
</feature>
<dbReference type="PANTHER" id="PTHR43265:SF1">
    <property type="entry name" value="ESTERASE ESTD"/>
    <property type="match status" value="1"/>
</dbReference>
<sequence>MRAIMVLLLFAGSASASDSIKLEIPQEKGKLVAALDLPEGSGPFPVAIIHAGSGPTDKDGNSGKLLQSNCYKMLGQELAKQGIASVRIDKRGVGESREALTVEQLKTFGVNGYEEDAVAWIRLLRKDKRFSKVYFIGHSEGSLIGARAVLKEKVDGFISLCGPGKTMGATLREQLRPKLSEEMYKKAEVVIVSLEAGTETEDFPKELASLFYKGVQPYLISEMNIKPDEDFAKLTCPCLIISGSRDIQVPEEHGLLLQKANPKAKRVHIEKMAHVLKLVKNEELYMKPYTDPTLPLAEGLVSAIVNFIKG</sequence>
<dbReference type="PANTHER" id="PTHR43265">
    <property type="entry name" value="ESTERASE ESTD"/>
    <property type="match status" value="1"/>
</dbReference>
<gene>
    <name evidence="3" type="ORF">KIH39_14905</name>
</gene>
<name>A0A8E6ETM7_9BACT</name>
<dbReference type="GO" id="GO:0052689">
    <property type="term" value="F:carboxylic ester hydrolase activity"/>
    <property type="evidence" value="ECO:0007669"/>
    <property type="project" value="TreeGrafter"/>
</dbReference>
<evidence type="ECO:0000313" key="4">
    <source>
        <dbReference type="Proteomes" id="UP000676194"/>
    </source>
</evidence>
<keyword evidence="4" id="KW-1185">Reference proteome</keyword>
<dbReference type="Proteomes" id="UP000676194">
    <property type="component" value="Chromosome"/>
</dbReference>
<dbReference type="SUPFAM" id="SSF53474">
    <property type="entry name" value="alpha/beta-Hydrolases"/>
    <property type="match status" value="1"/>
</dbReference>
<keyword evidence="1" id="KW-0732">Signal</keyword>
<dbReference type="InterPro" id="IPR053145">
    <property type="entry name" value="AB_hydrolase_Est10"/>
</dbReference>
<dbReference type="Gene3D" id="3.40.50.1820">
    <property type="entry name" value="alpha/beta hydrolase"/>
    <property type="match status" value="1"/>
</dbReference>
<dbReference type="InterPro" id="IPR022742">
    <property type="entry name" value="Hydrolase_4"/>
</dbReference>
<evidence type="ECO:0000313" key="3">
    <source>
        <dbReference type="EMBL" id="QVL30142.1"/>
    </source>
</evidence>